<dbReference type="CDD" id="cd05794">
    <property type="entry name" value="S1_EF-P_repeat_2"/>
    <property type="match status" value="1"/>
</dbReference>
<dbReference type="FunFam" id="2.40.50.140:FF:000004">
    <property type="entry name" value="Elongation factor P"/>
    <property type="match status" value="1"/>
</dbReference>
<evidence type="ECO:0000256" key="6">
    <source>
        <dbReference type="ARBA" id="ARBA00022917"/>
    </source>
</evidence>
<evidence type="ECO:0000313" key="13">
    <source>
        <dbReference type="Proteomes" id="UP000270856"/>
    </source>
</evidence>
<evidence type="ECO:0000259" key="11">
    <source>
        <dbReference type="SMART" id="SM01185"/>
    </source>
</evidence>
<evidence type="ECO:0000256" key="4">
    <source>
        <dbReference type="ARBA" id="ARBA00022490"/>
    </source>
</evidence>
<dbReference type="PIRSF" id="PIRSF005901">
    <property type="entry name" value="EF-P"/>
    <property type="match status" value="1"/>
</dbReference>
<dbReference type="HAMAP" id="MF_00141">
    <property type="entry name" value="EF_P"/>
    <property type="match status" value="1"/>
</dbReference>
<dbReference type="InterPro" id="IPR013185">
    <property type="entry name" value="Transl_elong_KOW-like"/>
</dbReference>
<dbReference type="NCBIfam" id="TIGR00038">
    <property type="entry name" value="efp"/>
    <property type="match status" value="1"/>
</dbReference>
<dbReference type="InterPro" id="IPR015365">
    <property type="entry name" value="Elong-fact-P_C"/>
</dbReference>
<organism evidence="12 13">
    <name type="scientific">Aureibaculum marinum</name>
    <dbReference type="NCBI Taxonomy" id="2487930"/>
    <lineage>
        <taxon>Bacteria</taxon>
        <taxon>Pseudomonadati</taxon>
        <taxon>Bacteroidota</taxon>
        <taxon>Flavobacteriia</taxon>
        <taxon>Flavobacteriales</taxon>
        <taxon>Flavobacteriaceae</taxon>
        <taxon>Aureibaculum</taxon>
    </lineage>
</organism>
<dbReference type="InterPro" id="IPR011768">
    <property type="entry name" value="Transl_elongation_fac_P"/>
</dbReference>
<dbReference type="Pfam" id="PF08207">
    <property type="entry name" value="EFP_N"/>
    <property type="match status" value="1"/>
</dbReference>
<dbReference type="Proteomes" id="UP000270856">
    <property type="component" value="Unassembled WGS sequence"/>
</dbReference>
<evidence type="ECO:0000259" key="10">
    <source>
        <dbReference type="SMART" id="SM00841"/>
    </source>
</evidence>
<dbReference type="Pfam" id="PF01132">
    <property type="entry name" value="EFP"/>
    <property type="match status" value="1"/>
</dbReference>
<dbReference type="Gene3D" id="2.30.30.30">
    <property type="match status" value="1"/>
</dbReference>
<comment type="similarity">
    <text evidence="3 7 9">Belongs to the elongation factor P family.</text>
</comment>
<dbReference type="InterPro" id="IPR020599">
    <property type="entry name" value="Transl_elong_fac_P/YeiP"/>
</dbReference>
<dbReference type="GO" id="GO:0005829">
    <property type="term" value="C:cytosol"/>
    <property type="evidence" value="ECO:0007669"/>
    <property type="project" value="UniProtKB-ARBA"/>
</dbReference>
<dbReference type="InterPro" id="IPR001059">
    <property type="entry name" value="Transl_elong_P/YeiP_cen"/>
</dbReference>
<dbReference type="OrthoDB" id="9801844at2"/>
<keyword evidence="13" id="KW-1185">Reference proteome</keyword>
<feature type="domain" description="Translation elongation factor P/YeiP central" evidence="11">
    <location>
        <begin position="67"/>
        <end position="123"/>
    </location>
</feature>
<dbReference type="Pfam" id="PF09285">
    <property type="entry name" value="Elong-fact-P_C"/>
    <property type="match status" value="1"/>
</dbReference>
<gene>
    <name evidence="7 12" type="primary">efp</name>
    <name evidence="12" type="ORF">EGM88_13800</name>
</gene>
<dbReference type="NCBIfam" id="NF001810">
    <property type="entry name" value="PRK00529.1"/>
    <property type="match status" value="1"/>
</dbReference>
<dbReference type="InterPro" id="IPR014722">
    <property type="entry name" value="Rib_uL2_dom2"/>
</dbReference>
<comment type="caution">
    <text evidence="12">The sequence shown here is derived from an EMBL/GenBank/DDBJ whole genome shotgun (WGS) entry which is preliminary data.</text>
</comment>
<keyword evidence="6 7" id="KW-0648">Protein biosynthesis</keyword>
<comment type="subcellular location">
    <subcellularLocation>
        <location evidence="1 7">Cytoplasm</location>
    </subcellularLocation>
</comment>
<dbReference type="SUPFAM" id="SSF50104">
    <property type="entry name" value="Translation proteins SH3-like domain"/>
    <property type="match status" value="1"/>
</dbReference>
<comment type="function">
    <text evidence="7">Involved in peptide bond synthesis. Stimulates efficient translation and peptide-bond synthesis on native or reconstituted 70S ribosomes in vitro. Probably functions indirectly by altering the affinity of the ribosome for aminoacyl-tRNA, thus increasing their reactivity as acceptors for peptidyl transferase.</text>
</comment>
<dbReference type="UniPathway" id="UPA00345"/>
<evidence type="ECO:0000256" key="5">
    <source>
        <dbReference type="ARBA" id="ARBA00022768"/>
    </source>
</evidence>
<dbReference type="PROSITE" id="PS01275">
    <property type="entry name" value="EFP"/>
    <property type="match status" value="1"/>
</dbReference>
<keyword evidence="5 7" id="KW-0251">Elongation factor</keyword>
<evidence type="ECO:0000313" key="12">
    <source>
        <dbReference type="EMBL" id="RPD93023.1"/>
    </source>
</evidence>
<evidence type="ECO:0000256" key="9">
    <source>
        <dbReference type="RuleBase" id="RU004389"/>
    </source>
</evidence>
<evidence type="ECO:0000256" key="3">
    <source>
        <dbReference type="ARBA" id="ARBA00009479"/>
    </source>
</evidence>
<dbReference type="EMBL" id="RPFJ01000040">
    <property type="protein sequence ID" value="RPD93023.1"/>
    <property type="molecule type" value="Genomic_DNA"/>
</dbReference>
<evidence type="ECO:0000256" key="1">
    <source>
        <dbReference type="ARBA" id="ARBA00004496"/>
    </source>
</evidence>
<accession>A0A3N4P0W3</accession>
<feature type="domain" description="Elongation factor P C-terminal" evidence="10">
    <location>
        <begin position="131"/>
        <end position="186"/>
    </location>
</feature>
<dbReference type="GO" id="GO:0003746">
    <property type="term" value="F:translation elongation factor activity"/>
    <property type="evidence" value="ECO:0007669"/>
    <property type="project" value="UniProtKB-UniRule"/>
</dbReference>
<dbReference type="RefSeq" id="WP_123899003.1">
    <property type="nucleotide sequence ID" value="NZ_RPFJ01000040.1"/>
</dbReference>
<dbReference type="Gene3D" id="2.40.50.140">
    <property type="entry name" value="Nucleic acid-binding proteins"/>
    <property type="match status" value="2"/>
</dbReference>
<evidence type="ECO:0000256" key="8">
    <source>
        <dbReference type="NCBIfam" id="TIGR00038"/>
    </source>
</evidence>
<sequence>MATTSDIKKGLCIVFNNDTYKITDFQHVKPGKGPAFVRTKLKSLTTGRTLDNTFSAGHKIDEVRVETRKYQYLYKEGESTYHFMNNEDYSQIALQHDILDSPELMKEGETVTIIVRAEDELPLSVEMPASVILEVTKTEPGVKGNTATNATKPAIVETGANVNVPLFINEGDKIRIETDKGTYQERISD</sequence>
<dbReference type="SMART" id="SM01185">
    <property type="entry name" value="EFP"/>
    <property type="match status" value="1"/>
</dbReference>
<dbReference type="InterPro" id="IPR013852">
    <property type="entry name" value="Transl_elong_P/YeiP_CS"/>
</dbReference>
<comment type="pathway">
    <text evidence="2 7">Protein biosynthesis; polypeptide chain elongation.</text>
</comment>
<name>A0A3N4P0W3_9FLAO</name>
<dbReference type="GO" id="GO:0043043">
    <property type="term" value="P:peptide biosynthetic process"/>
    <property type="evidence" value="ECO:0007669"/>
    <property type="project" value="InterPro"/>
</dbReference>
<dbReference type="SUPFAM" id="SSF50249">
    <property type="entry name" value="Nucleic acid-binding proteins"/>
    <property type="match status" value="2"/>
</dbReference>
<dbReference type="FunFam" id="2.30.30.30:FF:000003">
    <property type="entry name" value="Elongation factor P"/>
    <property type="match status" value="1"/>
</dbReference>
<proteinExistence type="inferred from homology"/>
<evidence type="ECO:0000256" key="2">
    <source>
        <dbReference type="ARBA" id="ARBA00004815"/>
    </source>
</evidence>
<dbReference type="PANTHER" id="PTHR30053">
    <property type="entry name" value="ELONGATION FACTOR P"/>
    <property type="match status" value="1"/>
</dbReference>
<protein>
    <recommendedName>
        <fullName evidence="7 8">Elongation factor P</fullName>
        <shortName evidence="7">EF-P</shortName>
    </recommendedName>
</protein>
<dbReference type="InterPro" id="IPR012340">
    <property type="entry name" value="NA-bd_OB-fold"/>
</dbReference>
<keyword evidence="4 7" id="KW-0963">Cytoplasm</keyword>
<dbReference type="PANTHER" id="PTHR30053:SF12">
    <property type="entry name" value="ELONGATION FACTOR P (EF-P) FAMILY PROTEIN"/>
    <property type="match status" value="1"/>
</dbReference>
<reference evidence="12 13" key="1">
    <citation type="submission" date="2018-11" db="EMBL/GenBank/DDBJ databases">
        <title>Aureibaculum marinum gen. nov., sp. nov., a member of the family Flavobacteriaceae isolated from the Bohai Sea.</title>
        <authorList>
            <person name="Ji X."/>
        </authorList>
    </citation>
    <scope>NUCLEOTIDE SEQUENCE [LARGE SCALE GENOMIC DNA]</scope>
    <source>
        <strain evidence="12 13">BH-SD17</strain>
    </source>
</reference>
<dbReference type="SMART" id="SM00841">
    <property type="entry name" value="Elong-fact-P_C"/>
    <property type="match status" value="1"/>
</dbReference>
<dbReference type="InterPro" id="IPR008991">
    <property type="entry name" value="Translation_prot_SH3-like_sf"/>
</dbReference>
<dbReference type="AlphaFoldDB" id="A0A3N4P0W3"/>
<evidence type="ECO:0000256" key="7">
    <source>
        <dbReference type="HAMAP-Rule" id="MF_00141"/>
    </source>
</evidence>